<dbReference type="AlphaFoldDB" id="A0AAN6SAS4"/>
<accession>A0AAN6SAS4</accession>
<proteinExistence type="predicted"/>
<gene>
    <name evidence="3" type="ORF">QBC32DRAFT_329051</name>
</gene>
<dbReference type="InterPro" id="IPR046536">
    <property type="entry name" value="DUF6601"/>
</dbReference>
<comment type="caution">
    <text evidence="3">The sequence shown here is derived from an EMBL/GenBank/DDBJ whole genome shotgun (WGS) entry which is preliminary data.</text>
</comment>
<dbReference type="PANTHER" id="PTHR34414">
    <property type="entry name" value="HET DOMAIN-CONTAINING PROTEIN-RELATED"/>
    <property type="match status" value="1"/>
</dbReference>
<dbReference type="PANTHER" id="PTHR34414:SF1">
    <property type="entry name" value="SUBTILISIN-LIKE SERINE PROTEASE"/>
    <property type="match status" value="1"/>
</dbReference>
<organism evidence="3 4">
    <name type="scientific">Pseudoneurospora amorphoporcata</name>
    <dbReference type="NCBI Taxonomy" id="241081"/>
    <lineage>
        <taxon>Eukaryota</taxon>
        <taxon>Fungi</taxon>
        <taxon>Dikarya</taxon>
        <taxon>Ascomycota</taxon>
        <taxon>Pezizomycotina</taxon>
        <taxon>Sordariomycetes</taxon>
        <taxon>Sordariomycetidae</taxon>
        <taxon>Sordariales</taxon>
        <taxon>Sordariaceae</taxon>
        <taxon>Pseudoneurospora</taxon>
    </lineage>
</organism>
<feature type="region of interest" description="Disordered" evidence="1">
    <location>
        <begin position="1"/>
        <end position="21"/>
    </location>
</feature>
<dbReference type="Pfam" id="PF20246">
    <property type="entry name" value="DUF6601"/>
    <property type="match status" value="1"/>
</dbReference>
<reference evidence="3" key="1">
    <citation type="journal article" date="2023" name="Mol. Phylogenet. Evol.">
        <title>Genome-scale phylogeny and comparative genomics of the fungal order Sordariales.</title>
        <authorList>
            <person name="Hensen N."/>
            <person name="Bonometti L."/>
            <person name="Westerberg I."/>
            <person name="Brannstrom I.O."/>
            <person name="Guillou S."/>
            <person name="Cros-Aarteil S."/>
            <person name="Calhoun S."/>
            <person name="Haridas S."/>
            <person name="Kuo A."/>
            <person name="Mondo S."/>
            <person name="Pangilinan J."/>
            <person name="Riley R."/>
            <person name="LaButti K."/>
            <person name="Andreopoulos B."/>
            <person name="Lipzen A."/>
            <person name="Chen C."/>
            <person name="Yan M."/>
            <person name="Daum C."/>
            <person name="Ng V."/>
            <person name="Clum A."/>
            <person name="Steindorff A."/>
            <person name="Ohm R.A."/>
            <person name="Martin F."/>
            <person name="Silar P."/>
            <person name="Natvig D.O."/>
            <person name="Lalanne C."/>
            <person name="Gautier V."/>
            <person name="Ament-Velasquez S.L."/>
            <person name="Kruys A."/>
            <person name="Hutchinson M.I."/>
            <person name="Powell A.J."/>
            <person name="Barry K."/>
            <person name="Miller A.N."/>
            <person name="Grigoriev I.V."/>
            <person name="Debuchy R."/>
            <person name="Gladieux P."/>
            <person name="Hiltunen Thoren M."/>
            <person name="Johannesson H."/>
        </authorList>
    </citation>
    <scope>NUCLEOTIDE SEQUENCE</scope>
    <source>
        <strain evidence="3">CBS 626.80</strain>
    </source>
</reference>
<name>A0AAN6SAS4_9PEZI</name>
<dbReference type="EMBL" id="MU859525">
    <property type="protein sequence ID" value="KAK3946774.1"/>
    <property type="molecule type" value="Genomic_DNA"/>
</dbReference>
<sequence length="440" mass="49412">MDQNPPSSPNRITSSDSSNPQIQTTYRTVSSTPFQTALFPLSFTTHSTIHSTTNPPSSTSYTHFFPASHRNIRPYEAIDDLESLYKGPSPSFIAREFDLSRLHSIRHLLWLAGRPVPPRPLHQQVLMNREPIVTEKLEQHLVWGGGRVFLKPVSKFLFTREFWTRELTCKGEGGCRGAVVALSDGEQERDLEANDKAQKKDDAGVCKRCESRQAALGFLFSYVGLVQRESDFDLATVKGLLPREVTWDQWRLFVDELLASPNAIYKNIAVRFIYGELRLNRLNLIYMFTRGPLSLGFMAIWTSYGQFVVQNSAWVIGGTAWIVVVLSGMQVGLDTTLGEEEAFKRASYGFAVISILGPISAMVLIFTYMVVLFVWNLVRTRRFEVQRSQRLGRTWSGLHLETGRSGMRTGIGTGMGTGMETGMEMEMGTLGRGKTGDMEV</sequence>
<keyword evidence="2" id="KW-1133">Transmembrane helix</keyword>
<evidence type="ECO:0000313" key="3">
    <source>
        <dbReference type="EMBL" id="KAK3946774.1"/>
    </source>
</evidence>
<feature type="transmembrane region" description="Helical" evidence="2">
    <location>
        <begin position="353"/>
        <end position="378"/>
    </location>
</feature>
<feature type="transmembrane region" description="Helical" evidence="2">
    <location>
        <begin position="284"/>
        <end position="301"/>
    </location>
</feature>
<evidence type="ECO:0000256" key="1">
    <source>
        <dbReference type="SAM" id="MobiDB-lite"/>
    </source>
</evidence>
<dbReference type="Proteomes" id="UP001303222">
    <property type="component" value="Unassembled WGS sequence"/>
</dbReference>
<evidence type="ECO:0000313" key="4">
    <source>
        <dbReference type="Proteomes" id="UP001303222"/>
    </source>
</evidence>
<reference evidence="3" key="2">
    <citation type="submission" date="2023-06" db="EMBL/GenBank/DDBJ databases">
        <authorList>
            <consortium name="Lawrence Berkeley National Laboratory"/>
            <person name="Mondo S.J."/>
            <person name="Hensen N."/>
            <person name="Bonometti L."/>
            <person name="Westerberg I."/>
            <person name="Brannstrom I.O."/>
            <person name="Guillou S."/>
            <person name="Cros-Aarteil S."/>
            <person name="Calhoun S."/>
            <person name="Haridas S."/>
            <person name="Kuo A."/>
            <person name="Pangilinan J."/>
            <person name="Riley R."/>
            <person name="Labutti K."/>
            <person name="Andreopoulos B."/>
            <person name="Lipzen A."/>
            <person name="Chen C."/>
            <person name="Yanf M."/>
            <person name="Daum C."/>
            <person name="Ng V."/>
            <person name="Clum A."/>
            <person name="Steindorff A."/>
            <person name="Ohm R."/>
            <person name="Martin F."/>
            <person name="Silar P."/>
            <person name="Natvig D."/>
            <person name="Lalanne C."/>
            <person name="Gautier V."/>
            <person name="Ament-Velasquez S.L."/>
            <person name="Kruys A."/>
            <person name="Hutchinson M.I."/>
            <person name="Powell A.J."/>
            <person name="Barry K."/>
            <person name="Miller A.N."/>
            <person name="Grigoriev I.V."/>
            <person name="Debuchy R."/>
            <person name="Gladieux P."/>
            <person name="Thoren M.H."/>
            <person name="Johannesson H."/>
        </authorList>
    </citation>
    <scope>NUCLEOTIDE SEQUENCE</scope>
    <source>
        <strain evidence="3">CBS 626.80</strain>
    </source>
</reference>
<keyword evidence="4" id="KW-1185">Reference proteome</keyword>
<evidence type="ECO:0000256" key="2">
    <source>
        <dbReference type="SAM" id="Phobius"/>
    </source>
</evidence>
<keyword evidence="2" id="KW-0812">Transmembrane</keyword>
<feature type="transmembrane region" description="Helical" evidence="2">
    <location>
        <begin position="313"/>
        <end position="333"/>
    </location>
</feature>
<protein>
    <submittedName>
        <fullName evidence="3">Uncharacterized protein</fullName>
    </submittedName>
</protein>
<keyword evidence="2" id="KW-0472">Membrane</keyword>